<keyword evidence="2" id="KW-0963">Cytoplasm</keyword>
<dbReference type="PANTHER" id="PTHR45994:SF1">
    <property type="entry name" value="FI21225P1"/>
    <property type="match status" value="1"/>
</dbReference>
<evidence type="ECO:0000256" key="3">
    <source>
        <dbReference type="PROSITE-ProRule" id="PRU00339"/>
    </source>
</evidence>
<dbReference type="SUPFAM" id="SSF48371">
    <property type="entry name" value="ARM repeat"/>
    <property type="match status" value="1"/>
</dbReference>
<dbReference type="InterPro" id="IPR011990">
    <property type="entry name" value="TPR-like_helical_dom_sf"/>
</dbReference>
<sequence>MAGKIPHLLYYYLVLEKGPASDADEYMNLSGGENADILRQWDMNGTYIVFTLSIAQECFVEVSTANSVRLVRSMEVDHQMEIIKLKNEGNNFFKASEFNKALNCYTKALKLFKMSQNGQINGEKFPDNADKEVKQIECALHSNRSQVYLKIKNFEAAEKDASKALEISPTDAKVLFRRCQARENLNKWSEAFDDAKRALHYDKNNGVLIQTAKRLAELVESKRNEAVKTEHRLKSMYLLCFDSKTEMEKRVQAMNNLLVLSRENAGANMLLESGGVQKLMETIKNESHIELVLAAYRTLDQMASEENRALRILNDLTVEVVVNLLNAKDSQIMDAASLLVQRCFNALAGINYKELKKPDEERTESKLHFLPLCKQ</sequence>
<dbReference type="Gene3D" id="1.25.10.10">
    <property type="entry name" value="Leucine-rich Repeat Variant"/>
    <property type="match status" value="1"/>
</dbReference>
<dbReference type="PROSITE" id="PS50005">
    <property type="entry name" value="TPR"/>
    <property type="match status" value="1"/>
</dbReference>
<proteinExistence type="predicted"/>
<dbReference type="InterPro" id="IPR019734">
    <property type="entry name" value="TPR_rpt"/>
</dbReference>
<dbReference type="GO" id="GO:0051879">
    <property type="term" value="F:Hsp90 protein binding"/>
    <property type="evidence" value="ECO:0007669"/>
    <property type="project" value="TreeGrafter"/>
</dbReference>
<evidence type="ECO:0000313" key="4">
    <source>
        <dbReference type="Proteomes" id="UP000887565"/>
    </source>
</evidence>
<organism evidence="4 5">
    <name type="scientific">Romanomermis culicivorax</name>
    <name type="common">Nematode worm</name>
    <dbReference type="NCBI Taxonomy" id="13658"/>
    <lineage>
        <taxon>Eukaryota</taxon>
        <taxon>Metazoa</taxon>
        <taxon>Ecdysozoa</taxon>
        <taxon>Nematoda</taxon>
        <taxon>Enoplea</taxon>
        <taxon>Dorylaimia</taxon>
        <taxon>Mermithida</taxon>
        <taxon>Mermithoidea</taxon>
        <taxon>Mermithidae</taxon>
        <taxon>Romanomermis</taxon>
    </lineage>
</organism>
<comment type="subcellular location">
    <subcellularLocation>
        <location evidence="1">Cytoplasm</location>
    </subcellularLocation>
</comment>
<name>A0A915J0J2_ROMCU</name>
<dbReference type="InterPro" id="IPR011989">
    <property type="entry name" value="ARM-like"/>
</dbReference>
<evidence type="ECO:0000313" key="5">
    <source>
        <dbReference type="WBParaSite" id="nRc.2.0.1.t19905-RA"/>
    </source>
</evidence>
<dbReference type="InterPro" id="IPR016024">
    <property type="entry name" value="ARM-type_fold"/>
</dbReference>
<dbReference type="PANTHER" id="PTHR45994">
    <property type="entry name" value="FI21225P1"/>
    <property type="match status" value="1"/>
</dbReference>
<dbReference type="Gene3D" id="1.25.40.10">
    <property type="entry name" value="Tetratricopeptide repeat domain"/>
    <property type="match status" value="1"/>
</dbReference>
<feature type="repeat" description="TPR" evidence="3">
    <location>
        <begin position="138"/>
        <end position="171"/>
    </location>
</feature>
<keyword evidence="4" id="KW-1185">Reference proteome</keyword>
<accession>A0A915J0J2</accession>
<reference evidence="5" key="1">
    <citation type="submission" date="2022-11" db="UniProtKB">
        <authorList>
            <consortium name="WormBaseParasite"/>
        </authorList>
    </citation>
    <scope>IDENTIFICATION</scope>
</reference>
<dbReference type="AlphaFoldDB" id="A0A915J0J2"/>
<dbReference type="SMART" id="SM00028">
    <property type="entry name" value="TPR"/>
    <property type="match status" value="3"/>
</dbReference>
<evidence type="ECO:0000256" key="1">
    <source>
        <dbReference type="ARBA" id="ARBA00004496"/>
    </source>
</evidence>
<keyword evidence="3" id="KW-0802">TPR repeat</keyword>
<dbReference type="GO" id="GO:0005737">
    <property type="term" value="C:cytoplasm"/>
    <property type="evidence" value="ECO:0007669"/>
    <property type="project" value="UniProtKB-SubCell"/>
</dbReference>
<protein>
    <submittedName>
        <fullName evidence="5">Protein unc-45 homolog B</fullName>
    </submittedName>
</protein>
<dbReference type="SUPFAM" id="SSF48452">
    <property type="entry name" value="TPR-like"/>
    <property type="match status" value="1"/>
</dbReference>
<evidence type="ECO:0000256" key="2">
    <source>
        <dbReference type="ARBA" id="ARBA00022490"/>
    </source>
</evidence>
<dbReference type="Proteomes" id="UP000887565">
    <property type="component" value="Unplaced"/>
</dbReference>
<dbReference type="WBParaSite" id="nRc.2.0.1.t19905-RA">
    <property type="protein sequence ID" value="nRc.2.0.1.t19905-RA"/>
    <property type="gene ID" value="nRc.2.0.1.g19905"/>
</dbReference>